<evidence type="ECO:0000259" key="1">
    <source>
        <dbReference type="PROSITE" id="PS50994"/>
    </source>
</evidence>
<dbReference type="PROSITE" id="PS50994">
    <property type="entry name" value="INTEGRASE"/>
    <property type="match status" value="1"/>
</dbReference>
<dbReference type="InterPro" id="IPR036397">
    <property type="entry name" value="RNaseH_sf"/>
</dbReference>
<dbReference type="GO" id="GO:0015074">
    <property type="term" value="P:DNA integration"/>
    <property type="evidence" value="ECO:0007669"/>
    <property type="project" value="InterPro"/>
</dbReference>
<proteinExistence type="predicted"/>
<dbReference type="GO" id="GO:0003677">
    <property type="term" value="F:DNA binding"/>
    <property type="evidence" value="ECO:0007669"/>
    <property type="project" value="InterPro"/>
</dbReference>
<dbReference type="GO" id="GO:0004803">
    <property type="term" value="F:transposase activity"/>
    <property type="evidence" value="ECO:0007669"/>
    <property type="project" value="InterPro"/>
</dbReference>
<dbReference type="PANTHER" id="PTHR46889:SF4">
    <property type="entry name" value="TRANSPOSASE INSO FOR INSERTION SEQUENCE ELEMENT IS911B-RELATED"/>
    <property type="match status" value="1"/>
</dbReference>
<dbReference type="InterPro" id="IPR001584">
    <property type="entry name" value="Integrase_cat-core"/>
</dbReference>
<organism evidence="2">
    <name type="scientific">bacterium 19CA06SA08-2</name>
    <dbReference type="NCBI Taxonomy" id="2920658"/>
    <lineage>
        <taxon>Bacteria</taxon>
    </lineage>
</organism>
<feature type="domain" description="Integrase catalytic" evidence="1">
    <location>
        <begin position="219"/>
        <end position="382"/>
    </location>
</feature>
<dbReference type="InterPro" id="IPR009057">
    <property type="entry name" value="Homeodomain-like_sf"/>
</dbReference>
<name>A0AAU6U3H3_UNCXX</name>
<dbReference type="InterPro" id="IPR025948">
    <property type="entry name" value="HTH-like_dom"/>
</dbReference>
<evidence type="ECO:0000313" key="2">
    <source>
        <dbReference type="EMBL" id="XAG67956.1"/>
    </source>
</evidence>
<dbReference type="InterPro" id="IPR050900">
    <property type="entry name" value="Transposase_IS3/IS150/IS904"/>
</dbReference>
<dbReference type="Gene3D" id="3.30.420.10">
    <property type="entry name" value="Ribonuclease H-like superfamily/Ribonuclease H"/>
    <property type="match status" value="1"/>
</dbReference>
<dbReference type="InterPro" id="IPR012337">
    <property type="entry name" value="RNaseH-like_sf"/>
</dbReference>
<gene>
    <name evidence="2" type="ORF">MRM75_15080</name>
</gene>
<dbReference type="PANTHER" id="PTHR46889">
    <property type="entry name" value="TRANSPOSASE INSF FOR INSERTION SEQUENCE IS3B-RELATED"/>
    <property type="match status" value="1"/>
</dbReference>
<dbReference type="NCBIfam" id="NF033516">
    <property type="entry name" value="transpos_IS3"/>
    <property type="match status" value="1"/>
</dbReference>
<dbReference type="Pfam" id="PF13276">
    <property type="entry name" value="HTH_21"/>
    <property type="match status" value="1"/>
</dbReference>
<sequence>MTRLRRSFTAEFKLEAASLVVLDQGYSVPEASRSLDVGETVLRRWVQQLQSERTGTTPISKALTPEQQKIQALEARVTWLKREKDIYNKGYISLDGGRVHAYALIDRLREQAPINLACCAFDIPTSCFYDYLARKRTINRERIQQRSELRRLFKESRSSAGSSALMSMMRELGYQIGRFKVRNLMKEAGLASKQPGTHRYKVARSERPDIPNLLAREFDVQQPNQVWSGDITYVWTGTRWHYLAVVLDLHTRRVVGWAMSDKPDAELAIKALEMAYQQRGCPSGVLFHSDPDSQYGSRAFRQRLWRYRMTQSMSRRGNCWDNAPMERLFRSLKSEWLPATGYMSLREAKRDISYHLMDYYNWQRPHHHNDGMPPAKAEVRTNQVSGFS</sequence>
<dbReference type="Pfam" id="PF01527">
    <property type="entry name" value="HTH_Tnp_1"/>
    <property type="match status" value="1"/>
</dbReference>
<dbReference type="EMBL" id="CP095353">
    <property type="protein sequence ID" value="XAG67956.1"/>
    <property type="molecule type" value="Genomic_DNA"/>
</dbReference>
<accession>A0AAU6U3H3</accession>
<protein>
    <submittedName>
        <fullName evidence="2">IS3 family transposase</fullName>
    </submittedName>
</protein>
<dbReference type="Gene3D" id="1.10.10.60">
    <property type="entry name" value="Homeodomain-like"/>
    <property type="match status" value="1"/>
</dbReference>
<dbReference type="InterPro" id="IPR048020">
    <property type="entry name" value="Transpos_IS3"/>
</dbReference>
<dbReference type="InterPro" id="IPR002514">
    <property type="entry name" value="Transposase_8"/>
</dbReference>
<dbReference type="Pfam" id="PF00665">
    <property type="entry name" value="rve"/>
    <property type="match status" value="1"/>
</dbReference>
<dbReference type="SUPFAM" id="SSF53098">
    <property type="entry name" value="Ribonuclease H-like"/>
    <property type="match status" value="1"/>
</dbReference>
<dbReference type="SUPFAM" id="SSF46689">
    <property type="entry name" value="Homeodomain-like"/>
    <property type="match status" value="1"/>
</dbReference>
<dbReference type="AlphaFoldDB" id="A0AAU6U3H3"/>
<reference evidence="2" key="1">
    <citation type="submission" date="2022-03" db="EMBL/GenBank/DDBJ databases">
        <title>Sea Food Isolates.</title>
        <authorList>
            <person name="Li c."/>
        </authorList>
    </citation>
    <scope>NUCLEOTIDE SEQUENCE</scope>
    <source>
        <strain evidence="2">19CA06SA08-2</strain>
    </source>
</reference>
<dbReference type="GO" id="GO:0006313">
    <property type="term" value="P:DNA transposition"/>
    <property type="evidence" value="ECO:0007669"/>
    <property type="project" value="InterPro"/>
</dbReference>